<evidence type="ECO:0000256" key="1">
    <source>
        <dbReference type="ARBA" id="ARBA00004418"/>
    </source>
</evidence>
<protein>
    <recommendedName>
        <fullName evidence="3">Flagella basal body P-ring formation protein FlgA</fullName>
    </recommendedName>
</protein>
<comment type="subcellular location">
    <subcellularLocation>
        <location evidence="1">Periplasm</location>
    </subcellularLocation>
</comment>
<keyword evidence="4 7" id="KW-0732">Signal</keyword>
<dbReference type="Pfam" id="PF17656">
    <property type="entry name" value="ChapFlgA_N"/>
    <property type="match status" value="1"/>
</dbReference>
<keyword evidence="5" id="KW-0574">Periplasm</keyword>
<evidence type="ECO:0000313" key="9">
    <source>
        <dbReference type="EMBL" id="MBA1272625.1"/>
    </source>
</evidence>
<comment type="similarity">
    <text evidence="2">Belongs to the FlgA family.</text>
</comment>
<name>A0ABR5YXE7_9GAMM</name>
<dbReference type="InterPro" id="IPR041231">
    <property type="entry name" value="FlgA_N"/>
</dbReference>
<dbReference type="NCBIfam" id="TIGR03170">
    <property type="entry name" value="flgA_cterm"/>
    <property type="match status" value="1"/>
</dbReference>
<evidence type="ECO:0000256" key="7">
    <source>
        <dbReference type="SAM" id="SignalP"/>
    </source>
</evidence>
<keyword evidence="9" id="KW-0966">Cell projection</keyword>
<organism evidence="9 10">
    <name type="scientific">Stutzerimonas azotifigens</name>
    <dbReference type="NCBI Taxonomy" id="291995"/>
    <lineage>
        <taxon>Bacteria</taxon>
        <taxon>Pseudomonadati</taxon>
        <taxon>Pseudomonadota</taxon>
        <taxon>Gammaproteobacteria</taxon>
        <taxon>Pseudomonadales</taxon>
        <taxon>Pseudomonadaceae</taxon>
        <taxon>Stutzerimonas</taxon>
    </lineage>
</organism>
<comment type="caution">
    <text evidence="9">The sequence shown here is derived from an EMBL/GenBank/DDBJ whole genome shotgun (WGS) entry which is preliminary data.</text>
</comment>
<reference evidence="9 10" key="1">
    <citation type="submission" date="2020-02" db="EMBL/GenBank/DDBJ databases">
        <title>Synteny-based analysis reveals conserved mechanism for high triclosan tolerance in Pseudomonas, as well as instances of horizontal transfer.</title>
        <authorList>
            <person name="Mcfarland A.G."/>
            <person name="Bertucci H.K."/>
            <person name="Litmann E."/>
            <person name="Shen J."/>
            <person name="Huttenhower C."/>
            <person name="Hartmann E.M."/>
        </authorList>
    </citation>
    <scope>NUCLEOTIDE SEQUENCE [LARGE SCALE GENOMIC DNA]</scope>
    <source>
        <strain evidence="9 10">115A1</strain>
    </source>
</reference>
<dbReference type="Pfam" id="PF13144">
    <property type="entry name" value="ChapFlgA"/>
    <property type="match status" value="1"/>
</dbReference>
<evidence type="ECO:0000256" key="5">
    <source>
        <dbReference type="ARBA" id="ARBA00022764"/>
    </source>
</evidence>
<evidence type="ECO:0000256" key="6">
    <source>
        <dbReference type="ARBA" id="ARBA00025643"/>
    </source>
</evidence>
<keyword evidence="10" id="KW-1185">Reference proteome</keyword>
<evidence type="ECO:0000259" key="8">
    <source>
        <dbReference type="SMART" id="SM00858"/>
    </source>
</evidence>
<dbReference type="InterPro" id="IPR017585">
    <property type="entry name" value="SAF_FlgA"/>
</dbReference>
<accession>A0ABR5YXE7</accession>
<feature type="signal peptide" evidence="7">
    <location>
        <begin position="1"/>
        <end position="31"/>
    </location>
</feature>
<dbReference type="InterPro" id="IPR039246">
    <property type="entry name" value="Flagellar_FlgA"/>
</dbReference>
<dbReference type="PANTHER" id="PTHR36307">
    <property type="entry name" value="FLAGELLA BASAL BODY P-RING FORMATION PROTEIN FLGA"/>
    <property type="match status" value="1"/>
</dbReference>
<dbReference type="SMART" id="SM00858">
    <property type="entry name" value="SAF"/>
    <property type="match status" value="1"/>
</dbReference>
<sequence length="251" mass="27364">MNDRTTFFRRLSNKLPHKGLLIAALCSATHAYPVAANTLPEHLIDATRLFLEDAVTDYLQRSAIVARHEVEVNRLDPRLRLALCPEPLATRLESPAQPVGRVTVRVSCPGATPWTVFVPARVKLYRDVVVVTRPLTRQGEVTPADVALIERDVGLLSQGYLSSLDQVVGTKVTRNVLPDQVLTPQHLELAEVVRKGDQVVISAKASSINVRMPGEALADGAPGQQIRVKNQSSGRVVRARVLGPGQVEVAM</sequence>
<dbReference type="InterPro" id="IPR013974">
    <property type="entry name" value="SAF"/>
</dbReference>
<keyword evidence="9" id="KW-0282">Flagellum</keyword>
<evidence type="ECO:0000256" key="2">
    <source>
        <dbReference type="ARBA" id="ARBA00010474"/>
    </source>
</evidence>
<dbReference type="Gene3D" id="2.30.30.760">
    <property type="match status" value="1"/>
</dbReference>
<dbReference type="PANTHER" id="PTHR36307:SF1">
    <property type="entry name" value="FLAGELLA BASAL BODY P-RING FORMATION PROTEIN FLGA"/>
    <property type="match status" value="1"/>
</dbReference>
<evidence type="ECO:0000256" key="4">
    <source>
        <dbReference type="ARBA" id="ARBA00022729"/>
    </source>
</evidence>
<dbReference type="Proteomes" id="UP000786387">
    <property type="component" value="Unassembled WGS sequence"/>
</dbReference>
<dbReference type="CDD" id="cd11614">
    <property type="entry name" value="SAF_CpaB_FlgA_like"/>
    <property type="match status" value="1"/>
</dbReference>
<dbReference type="Gene3D" id="3.90.1210.10">
    <property type="entry name" value="Antifreeze-like/N-acetylneuraminic acid synthase C-terminal domain"/>
    <property type="match status" value="1"/>
</dbReference>
<comment type="function">
    <text evidence="6">Involved in the assembly process of the P-ring formation. It may associate with FlgF on the rod constituting a structure essential for the P-ring assembly or may act as a modulator protein for the P-ring assembly.</text>
</comment>
<evidence type="ECO:0000256" key="3">
    <source>
        <dbReference type="ARBA" id="ARBA00014754"/>
    </source>
</evidence>
<keyword evidence="9" id="KW-0969">Cilium</keyword>
<proteinExistence type="inferred from homology"/>
<gene>
    <name evidence="9" type="primary">flgA</name>
    <name evidence="9" type="ORF">G7026_04615</name>
</gene>
<feature type="chain" id="PRO_5045792292" description="Flagella basal body P-ring formation protein FlgA" evidence="7">
    <location>
        <begin position="32"/>
        <end position="251"/>
    </location>
</feature>
<feature type="domain" description="SAF" evidence="8">
    <location>
        <begin position="126"/>
        <end position="188"/>
    </location>
</feature>
<dbReference type="EMBL" id="JAAMRF010000002">
    <property type="protein sequence ID" value="MBA1272625.1"/>
    <property type="molecule type" value="Genomic_DNA"/>
</dbReference>
<dbReference type="RefSeq" id="WP_181069579.1">
    <property type="nucleotide sequence ID" value="NZ_JAAMRF010000002.1"/>
</dbReference>
<evidence type="ECO:0000313" key="10">
    <source>
        <dbReference type="Proteomes" id="UP000786387"/>
    </source>
</evidence>